<feature type="transmembrane region" description="Helical" evidence="7">
    <location>
        <begin position="398"/>
        <end position="419"/>
    </location>
</feature>
<feature type="transmembrane region" description="Helical" evidence="7">
    <location>
        <begin position="459"/>
        <end position="477"/>
    </location>
</feature>
<protein>
    <submittedName>
        <fullName evidence="9">ComEC/Rec2 family competence protein</fullName>
    </submittedName>
</protein>
<dbReference type="Pfam" id="PF00753">
    <property type="entry name" value="Lactamase_B"/>
    <property type="match status" value="1"/>
</dbReference>
<dbReference type="Pfam" id="PF03772">
    <property type="entry name" value="Competence"/>
    <property type="match status" value="1"/>
</dbReference>
<evidence type="ECO:0000256" key="5">
    <source>
        <dbReference type="ARBA" id="ARBA00023136"/>
    </source>
</evidence>
<evidence type="ECO:0000313" key="10">
    <source>
        <dbReference type="Proteomes" id="UP001500928"/>
    </source>
</evidence>
<feature type="domain" description="Metallo-beta-lactamase" evidence="8">
    <location>
        <begin position="555"/>
        <end position="754"/>
    </location>
</feature>
<dbReference type="Gene3D" id="3.60.15.10">
    <property type="entry name" value="Ribonuclease Z/Hydroxyacylglutathione hydrolase-like"/>
    <property type="match status" value="1"/>
</dbReference>
<feature type="compositionally biased region" description="Basic and acidic residues" evidence="6">
    <location>
        <begin position="806"/>
        <end position="816"/>
    </location>
</feature>
<proteinExistence type="predicted"/>
<keyword evidence="2" id="KW-1003">Cell membrane</keyword>
<dbReference type="EMBL" id="BAABHO010000007">
    <property type="protein sequence ID" value="GAA4781003.1"/>
    <property type="molecule type" value="Genomic_DNA"/>
</dbReference>
<dbReference type="SMART" id="SM00849">
    <property type="entry name" value="Lactamase_B"/>
    <property type="match status" value="1"/>
</dbReference>
<evidence type="ECO:0000256" key="2">
    <source>
        <dbReference type="ARBA" id="ARBA00022475"/>
    </source>
</evidence>
<feature type="transmembrane region" description="Helical" evidence="7">
    <location>
        <begin position="269"/>
        <end position="291"/>
    </location>
</feature>
<dbReference type="SUPFAM" id="SSF56281">
    <property type="entry name" value="Metallo-hydrolase/oxidoreductase"/>
    <property type="match status" value="1"/>
</dbReference>
<evidence type="ECO:0000259" key="8">
    <source>
        <dbReference type="SMART" id="SM00849"/>
    </source>
</evidence>
<dbReference type="NCBIfam" id="TIGR00360">
    <property type="entry name" value="ComEC_N-term"/>
    <property type="match status" value="1"/>
</dbReference>
<dbReference type="InterPro" id="IPR052159">
    <property type="entry name" value="Competence_DNA_uptake"/>
</dbReference>
<feature type="transmembrane region" description="Helical" evidence="7">
    <location>
        <begin position="344"/>
        <end position="362"/>
    </location>
</feature>
<feature type="region of interest" description="Disordered" evidence="6">
    <location>
        <begin position="1"/>
        <end position="26"/>
    </location>
</feature>
<evidence type="ECO:0000256" key="4">
    <source>
        <dbReference type="ARBA" id="ARBA00022989"/>
    </source>
</evidence>
<dbReference type="CDD" id="cd07731">
    <property type="entry name" value="ComA-like_MBL-fold"/>
    <property type="match status" value="1"/>
</dbReference>
<name>A0ABP9AG70_9PSEU</name>
<accession>A0ABP9AG70</accession>
<feature type="region of interest" description="Disordered" evidence="6">
    <location>
        <begin position="782"/>
        <end position="816"/>
    </location>
</feature>
<reference evidence="10" key="1">
    <citation type="journal article" date="2019" name="Int. J. Syst. Evol. Microbiol.">
        <title>The Global Catalogue of Microorganisms (GCM) 10K type strain sequencing project: providing services to taxonomists for standard genome sequencing and annotation.</title>
        <authorList>
            <consortium name="The Broad Institute Genomics Platform"/>
            <consortium name="The Broad Institute Genome Sequencing Center for Infectious Disease"/>
            <person name="Wu L."/>
            <person name="Ma J."/>
        </authorList>
    </citation>
    <scope>NUCLEOTIDE SEQUENCE [LARGE SCALE GENOMIC DNA]</scope>
    <source>
        <strain evidence="10">JCM 17979</strain>
    </source>
</reference>
<keyword evidence="3 7" id="KW-0812">Transmembrane</keyword>
<feature type="transmembrane region" description="Helical" evidence="7">
    <location>
        <begin position="35"/>
        <end position="67"/>
    </location>
</feature>
<feature type="compositionally biased region" description="Basic and acidic residues" evidence="6">
    <location>
        <begin position="7"/>
        <end position="21"/>
    </location>
</feature>
<organism evidence="9 10">
    <name type="scientific">Actinomycetospora chlora</name>
    <dbReference type="NCBI Taxonomy" id="663608"/>
    <lineage>
        <taxon>Bacteria</taxon>
        <taxon>Bacillati</taxon>
        <taxon>Actinomycetota</taxon>
        <taxon>Actinomycetes</taxon>
        <taxon>Pseudonocardiales</taxon>
        <taxon>Pseudonocardiaceae</taxon>
        <taxon>Actinomycetospora</taxon>
    </lineage>
</organism>
<comment type="caution">
    <text evidence="9">The sequence shown here is derived from an EMBL/GenBank/DDBJ whole genome shotgun (WGS) entry which is preliminary data.</text>
</comment>
<evidence type="ECO:0000256" key="3">
    <source>
        <dbReference type="ARBA" id="ARBA00022692"/>
    </source>
</evidence>
<evidence type="ECO:0000256" key="6">
    <source>
        <dbReference type="SAM" id="MobiDB-lite"/>
    </source>
</evidence>
<feature type="transmembrane region" description="Helical" evidence="7">
    <location>
        <begin position="518"/>
        <end position="537"/>
    </location>
</feature>
<gene>
    <name evidence="9" type="ORF">GCM10023200_12840</name>
</gene>
<keyword evidence="5 7" id="KW-0472">Membrane</keyword>
<feature type="transmembrane region" description="Helical" evidence="7">
    <location>
        <begin position="425"/>
        <end position="452"/>
    </location>
</feature>
<dbReference type="PANTHER" id="PTHR30619">
    <property type="entry name" value="DNA INTERNALIZATION/COMPETENCE PROTEIN COMEC/REC2"/>
    <property type="match status" value="1"/>
</dbReference>
<dbReference type="InterPro" id="IPR036866">
    <property type="entry name" value="RibonucZ/Hydroxyglut_hydro"/>
</dbReference>
<sequence>MSTLAPERARRGPDPSSREPEPPAPPDLRLVPAALASWGVAVAALTAGWGAALVLVAVGVVAAVVAARRRGAGRSGRSGLRAVVIATGGCAAAVGVVAGLGAHAVASHPLRPATGSGASARVDLVLTADPQPVRSTVPGPGRVVVRGELVGGQVGAGVAWRAGGRVVLLAPAEHWAGLLPGQVVGARGRLAPPDRADLTVAVLQVRGPPQQVGPVPAAQRIAGDLRGGLRDAARAVLAEDPAALLPGLVVGDTSGLSPGLQDDFRTAGLTHLTAVSGTNVAIVCGAVLLLARLGRLGPRTAAVLAALALVGFVVLARPSPSVLRAAVMGGVTVLALAVGRRRSVVPALCAAVIVLLLVDPGLATDPGFALSVLATGALVLLAPGFVARMRARGVPPGVAEALAVPVAAHVVTAPVIAGLSGEVSLVAVVANLLAAPGIAPVTVLGVLAAVVAPWWTAGAHALVWAAGPGVSWLVWVARRCAAVPGATFAWPSGAVGALALALAVVLVAAALRWRRLRLVVAAVLVGALLVIVPTRVAPPGWPPARWSLVMCDVGQGDGLVLATGEPGRAVLVDVGPDAGAIDGCLARLGVRSLALVVLTHLHADHVGGLAGALSGRPVGGIALGPARDPEDTLVQVIGRSAAARAPVVGLARGTVLRWPGLVLEVLGPVRPTVHVDGEDGSAVNDTSVVLRAHTPVGRILLPGDAELSAQSALLGTGADLHAEILKVPHHGSRSSSPTFLTAVHAGLALVSVGRGNTYGHPNPGVMGLLARSGAMVRRTDESGDLAVVARDDGGDPRAGPAVVARGDPRPDPRRRR</sequence>
<keyword evidence="4 7" id="KW-1133">Transmembrane helix</keyword>
<keyword evidence="10" id="KW-1185">Reference proteome</keyword>
<evidence type="ECO:0000313" key="9">
    <source>
        <dbReference type="EMBL" id="GAA4781003.1"/>
    </source>
</evidence>
<feature type="transmembrane region" description="Helical" evidence="7">
    <location>
        <begin position="79"/>
        <end position="102"/>
    </location>
</feature>
<comment type="subcellular location">
    <subcellularLocation>
        <location evidence="1">Cell membrane</location>
        <topology evidence="1">Multi-pass membrane protein</topology>
    </subcellularLocation>
</comment>
<dbReference type="Proteomes" id="UP001500928">
    <property type="component" value="Unassembled WGS sequence"/>
</dbReference>
<feature type="transmembrane region" description="Helical" evidence="7">
    <location>
        <begin position="298"/>
        <end position="316"/>
    </location>
</feature>
<feature type="transmembrane region" description="Helical" evidence="7">
    <location>
        <begin position="368"/>
        <end position="386"/>
    </location>
</feature>
<dbReference type="PANTHER" id="PTHR30619:SF1">
    <property type="entry name" value="RECOMBINATION PROTEIN 2"/>
    <property type="match status" value="1"/>
</dbReference>
<evidence type="ECO:0000256" key="1">
    <source>
        <dbReference type="ARBA" id="ARBA00004651"/>
    </source>
</evidence>
<dbReference type="InterPro" id="IPR004477">
    <property type="entry name" value="ComEC_N"/>
</dbReference>
<dbReference type="InterPro" id="IPR001279">
    <property type="entry name" value="Metallo-B-lactamas"/>
</dbReference>
<feature type="transmembrane region" description="Helical" evidence="7">
    <location>
        <begin position="489"/>
        <end position="511"/>
    </location>
</feature>
<evidence type="ECO:0000256" key="7">
    <source>
        <dbReference type="SAM" id="Phobius"/>
    </source>
</evidence>
<dbReference type="InterPro" id="IPR035681">
    <property type="entry name" value="ComA-like_MBL"/>
</dbReference>
<feature type="transmembrane region" description="Helical" evidence="7">
    <location>
        <begin position="322"/>
        <end position="339"/>
    </location>
</feature>
<dbReference type="RefSeq" id="WP_345411987.1">
    <property type="nucleotide sequence ID" value="NZ_BAABHO010000007.1"/>
</dbReference>